<evidence type="ECO:0000256" key="4">
    <source>
        <dbReference type="ARBA" id="ARBA00022801"/>
    </source>
</evidence>
<dbReference type="AlphaFoldDB" id="A0A7V3PST4"/>
<evidence type="ECO:0000256" key="7">
    <source>
        <dbReference type="SAM" id="Coils"/>
    </source>
</evidence>
<keyword evidence="5 6" id="KW-0269">Exonuclease</keyword>
<proteinExistence type="inferred from homology"/>
<dbReference type="GO" id="GO:0005829">
    <property type="term" value="C:cytosol"/>
    <property type="evidence" value="ECO:0007669"/>
    <property type="project" value="TreeGrafter"/>
</dbReference>
<dbReference type="PANTHER" id="PTHR34137">
    <property type="entry name" value="EXODEOXYRIBONUCLEASE 7 SMALL SUBUNIT"/>
    <property type="match status" value="1"/>
</dbReference>
<dbReference type="GO" id="GO:0006308">
    <property type="term" value="P:DNA catabolic process"/>
    <property type="evidence" value="ECO:0007669"/>
    <property type="project" value="UniProtKB-UniRule"/>
</dbReference>
<dbReference type="NCBIfam" id="NF002140">
    <property type="entry name" value="PRK00977.1-4"/>
    <property type="match status" value="1"/>
</dbReference>
<keyword evidence="7" id="KW-0175">Coiled coil</keyword>
<keyword evidence="2 6" id="KW-0963">Cytoplasm</keyword>
<dbReference type="NCBIfam" id="TIGR01280">
    <property type="entry name" value="xseB"/>
    <property type="match status" value="1"/>
</dbReference>
<dbReference type="Pfam" id="PF02609">
    <property type="entry name" value="Exonuc_VII_S"/>
    <property type="match status" value="1"/>
</dbReference>
<accession>A0A7V3PST4</accession>
<feature type="coiled-coil region" evidence="7">
    <location>
        <begin position="9"/>
        <end position="74"/>
    </location>
</feature>
<evidence type="ECO:0000256" key="2">
    <source>
        <dbReference type="ARBA" id="ARBA00022490"/>
    </source>
</evidence>
<dbReference type="Gene3D" id="1.10.287.1040">
    <property type="entry name" value="Exonuclease VII, small subunit"/>
    <property type="match status" value="1"/>
</dbReference>
<dbReference type="GO" id="GO:0008855">
    <property type="term" value="F:exodeoxyribonuclease VII activity"/>
    <property type="evidence" value="ECO:0007669"/>
    <property type="project" value="UniProtKB-UniRule"/>
</dbReference>
<comment type="function">
    <text evidence="6">Bidirectionally degrades single-stranded DNA into large acid-insoluble oligonucleotides, which are then degraded further into small acid-soluble oligonucleotides.</text>
</comment>
<comment type="similarity">
    <text evidence="1 6">Belongs to the XseB family.</text>
</comment>
<evidence type="ECO:0000256" key="3">
    <source>
        <dbReference type="ARBA" id="ARBA00022722"/>
    </source>
</evidence>
<dbReference type="PIRSF" id="PIRSF006488">
    <property type="entry name" value="Exonuc_VII_S"/>
    <property type="match status" value="1"/>
</dbReference>
<dbReference type="SUPFAM" id="SSF116842">
    <property type="entry name" value="XseB-like"/>
    <property type="match status" value="1"/>
</dbReference>
<keyword evidence="4 6" id="KW-0378">Hydrolase</keyword>
<evidence type="ECO:0000256" key="5">
    <source>
        <dbReference type="ARBA" id="ARBA00022839"/>
    </source>
</evidence>
<protein>
    <recommendedName>
        <fullName evidence="6">Exodeoxyribonuclease 7 small subunit</fullName>
        <ecNumber evidence="6">3.1.11.6</ecNumber>
    </recommendedName>
    <alternativeName>
        <fullName evidence="6">Exodeoxyribonuclease VII small subunit</fullName>
        <shortName evidence="6">Exonuclease VII small subunit</shortName>
    </alternativeName>
</protein>
<gene>
    <name evidence="6 8" type="primary">xseB</name>
    <name evidence="8" type="ORF">ENX16_01240</name>
</gene>
<dbReference type="GO" id="GO:0009318">
    <property type="term" value="C:exodeoxyribonuclease VII complex"/>
    <property type="evidence" value="ECO:0007669"/>
    <property type="project" value="UniProtKB-UniRule"/>
</dbReference>
<comment type="subunit">
    <text evidence="6">Heterooligomer composed of large and small subunits.</text>
</comment>
<dbReference type="PANTHER" id="PTHR34137:SF1">
    <property type="entry name" value="EXODEOXYRIBONUCLEASE 7 SMALL SUBUNIT"/>
    <property type="match status" value="1"/>
</dbReference>
<reference evidence="8" key="1">
    <citation type="journal article" date="2020" name="mSystems">
        <title>Genome- and Community-Level Interaction Insights into Carbon Utilization and Element Cycling Functions of Hydrothermarchaeota in Hydrothermal Sediment.</title>
        <authorList>
            <person name="Zhou Z."/>
            <person name="Liu Y."/>
            <person name="Xu W."/>
            <person name="Pan J."/>
            <person name="Luo Z.H."/>
            <person name="Li M."/>
        </authorList>
    </citation>
    <scope>NUCLEOTIDE SEQUENCE [LARGE SCALE GENOMIC DNA]</scope>
    <source>
        <strain evidence="8">SpSt-914</strain>
    </source>
</reference>
<organism evidence="8">
    <name type="scientific">candidate division WOR-3 bacterium</name>
    <dbReference type="NCBI Taxonomy" id="2052148"/>
    <lineage>
        <taxon>Bacteria</taxon>
        <taxon>Bacteria division WOR-3</taxon>
    </lineage>
</organism>
<comment type="caution">
    <text evidence="8">The sequence shown here is derived from an EMBL/GenBank/DDBJ whole genome shotgun (WGS) entry which is preliminary data.</text>
</comment>
<keyword evidence="3 6" id="KW-0540">Nuclease</keyword>
<dbReference type="InterPro" id="IPR003761">
    <property type="entry name" value="Exonuc_VII_S"/>
</dbReference>
<dbReference type="EMBL" id="DTMZ01000016">
    <property type="protein sequence ID" value="HGD12697.1"/>
    <property type="molecule type" value="Genomic_DNA"/>
</dbReference>
<dbReference type="InterPro" id="IPR037004">
    <property type="entry name" value="Exonuc_VII_ssu_sf"/>
</dbReference>
<dbReference type="HAMAP" id="MF_00337">
    <property type="entry name" value="Exonuc_7_S"/>
    <property type="match status" value="1"/>
</dbReference>
<evidence type="ECO:0000256" key="1">
    <source>
        <dbReference type="ARBA" id="ARBA00009998"/>
    </source>
</evidence>
<comment type="subcellular location">
    <subcellularLocation>
        <location evidence="6">Cytoplasm</location>
    </subcellularLocation>
</comment>
<comment type="catalytic activity">
    <reaction evidence="6">
        <text>Exonucleolytic cleavage in either 5'- to 3'- or 3'- to 5'-direction to yield nucleoside 5'-phosphates.</text>
        <dbReference type="EC" id="3.1.11.6"/>
    </reaction>
</comment>
<dbReference type="EC" id="3.1.11.6" evidence="6"/>
<evidence type="ECO:0000256" key="6">
    <source>
        <dbReference type="HAMAP-Rule" id="MF_00337"/>
    </source>
</evidence>
<dbReference type="NCBIfam" id="NF002139">
    <property type="entry name" value="PRK00977.1-3"/>
    <property type="match status" value="1"/>
</dbReference>
<sequence>MANRNNTEKIDFEQALAELEKIVKQLESGNLPLEKSLELFERGVKLARQCKEKLSEAELKVNKLIEEKEGEMGELPFAEEGD</sequence>
<name>A0A7V3PST4_UNCW3</name>
<evidence type="ECO:0000313" key="8">
    <source>
        <dbReference type="EMBL" id="HGD12697.1"/>
    </source>
</evidence>